<evidence type="ECO:0000256" key="3">
    <source>
        <dbReference type="ARBA" id="ARBA00012754"/>
    </source>
</evidence>
<dbReference type="Gene3D" id="2.60.120.260">
    <property type="entry name" value="Galactose-binding domain-like"/>
    <property type="match status" value="1"/>
</dbReference>
<comment type="similarity">
    <text evidence="7">Belongs to the glycosyl hydrolase 2 family. Beta-mannosidase B subfamily.</text>
</comment>
<evidence type="ECO:0000259" key="12">
    <source>
        <dbReference type="Pfam" id="PF02836"/>
    </source>
</evidence>
<dbReference type="InterPro" id="IPR008979">
    <property type="entry name" value="Galactose-bd-like_sf"/>
</dbReference>
<evidence type="ECO:0000256" key="2">
    <source>
        <dbReference type="ARBA" id="ARBA00004740"/>
    </source>
</evidence>
<dbReference type="Pfam" id="PF17786">
    <property type="entry name" value="Mannosidase_ig"/>
    <property type="match status" value="1"/>
</dbReference>
<protein>
    <recommendedName>
        <fullName evidence="8">Beta-mannosidase B</fullName>
        <ecNumber evidence="3">3.2.1.25</ecNumber>
    </recommendedName>
    <alternativeName>
        <fullName evidence="9">Mannanase B</fullName>
    </alternativeName>
</protein>
<dbReference type="RefSeq" id="WP_310826392.1">
    <property type="nucleotide sequence ID" value="NZ_JAQGEC010000010.1"/>
</dbReference>
<keyword evidence="4 10" id="KW-0732">Signal</keyword>
<evidence type="ECO:0000256" key="9">
    <source>
        <dbReference type="ARBA" id="ARBA00041614"/>
    </source>
</evidence>
<dbReference type="InterPro" id="IPR017853">
    <property type="entry name" value="GH"/>
</dbReference>
<dbReference type="InterPro" id="IPR036156">
    <property type="entry name" value="Beta-gal/glucu_dom_sf"/>
</dbReference>
<dbReference type="InterPro" id="IPR013783">
    <property type="entry name" value="Ig-like_fold"/>
</dbReference>
<keyword evidence="5 15" id="KW-0378">Hydrolase</keyword>
<evidence type="ECO:0000256" key="1">
    <source>
        <dbReference type="ARBA" id="ARBA00000829"/>
    </source>
</evidence>
<evidence type="ECO:0000256" key="4">
    <source>
        <dbReference type="ARBA" id="ARBA00022729"/>
    </source>
</evidence>
<dbReference type="EC" id="3.2.1.25" evidence="3"/>
<dbReference type="Gene3D" id="3.20.20.80">
    <property type="entry name" value="Glycosidases"/>
    <property type="match status" value="1"/>
</dbReference>
<feature type="domain" description="Glycoside hydrolase family 2 catalytic" evidence="12">
    <location>
        <begin position="319"/>
        <end position="450"/>
    </location>
</feature>
<dbReference type="PANTHER" id="PTHR43730:SF1">
    <property type="entry name" value="BETA-MANNOSIDASE"/>
    <property type="match status" value="1"/>
</dbReference>
<dbReference type="GO" id="GO:0006516">
    <property type="term" value="P:glycoprotein catabolic process"/>
    <property type="evidence" value="ECO:0007669"/>
    <property type="project" value="TreeGrafter"/>
</dbReference>
<dbReference type="AlphaFoldDB" id="A0AAE4IVX3"/>
<reference evidence="15" key="1">
    <citation type="submission" date="2022-12" db="EMBL/GenBank/DDBJ databases">
        <title>NDM-1 containing novel ST 2018 Pseudenterobacter timonensis.</title>
        <authorList>
            <person name="Halder G."/>
            <person name="Mandal S."/>
            <person name="Dutta S."/>
        </authorList>
    </citation>
    <scope>NUCLEOTIDE SEQUENCE</scope>
    <source>
        <strain evidence="15">CNCI147</strain>
    </source>
</reference>
<dbReference type="Pfam" id="PF02836">
    <property type="entry name" value="Glyco_hydro_2_C"/>
    <property type="match status" value="1"/>
</dbReference>
<name>A0AAE4IVX3_9ENTR</name>
<evidence type="ECO:0000256" key="5">
    <source>
        <dbReference type="ARBA" id="ARBA00022801"/>
    </source>
</evidence>
<dbReference type="Gene3D" id="2.60.40.10">
    <property type="entry name" value="Immunoglobulins"/>
    <property type="match status" value="1"/>
</dbReference>
<dbReference type="SUPFAM" id="SSF49303">
    <property type="entry name" value="beta-Galactosidase/glucuronidase domain"/>
    <property type="match status" value="1"/>
</dbReference>
<feature type="domain" description="Glycoside hydrolase family 2 immunoglobulin-like beta-sandwich" evidence="11">
    <location>
        <begin position="194"/>
        <end position="307"/>
    </location>
</feature>
<dbReference type="InterPro" id="IPR006103">
    <property type="entry name" value="Glyco_hydro_2_cat"/>
</dbReference>
<dbReference type="InterPro" id="IPR006102">
    <property type="entry name" value="Ig-like_GH2"/>
</dbReference>
<feature type="domain" description="Mannosidase Ig/CBM-like" evidence="13">
    <location>
        <begin position="646"/>
        <end position="723"/>
    </location>
</feature>
<dbReference type="GO" id="GO:0004567">
    <property type="term" value="F:beta-mannosidase activity"/>
    <property type="evidence" value="ECO:0007669"/>
    <property type="project" value="UniProtKB-EC"/>
</dbReference>
<feature type="signal peptide" evidence="10">
    <location>
        <begin position="1"/>
        <end position="18"/>
    </location>
</feature>
<evidence type="ECO:0000259" key="11">
    <source>
        <dbReference type="Pfam" id="PF00703"/>
    </source>
</evidence>
<evidence type="ECO:0000256" key="6">
    <source>
        <dbReference type="ARBA" id="ARBA00023295"/>
    </source>
</evidence>
<evidence type="ECO:0000259" key="14">
    <source>
        <dbReference type="Pfam" id="PF22666"/>
    </source>
</evidence>
<dbReference type="SUPFAM" id="SSF51445">
    <property type="entry name" value="(Trans)glycosidases"/>
    <property type="match status" value="1"/>
</dbReference>
<sequence>MIRNLILPLLLFIPLAQATPLPVTWSLAGNWRVHDANESDFNGARAPARNWRTLRVPANWYSAGYDHQGALWYRHEFTLPERTPETMATLVFDGVDYFADVTLNGKTLARHEGYFQRFSVDISDALRRHNQLAVRVDSPFEDPKTIWPLHKTMVKGVLNQHDTRPGGAWSDEGQDANSGGIWAPVKLHLSRGVTIDEVILRPEWRDGLENPALRAEIRYRALTAGAATLRLSAAPDNFFGERFQQDLPVTLNKADGKIQTLSVVLPMKQARLWWPTGYGKPNLYRVRATLLDGQGVMDTAVTRTGLRKLEEQPDNKGWRINDKRLFIKGTNYIGSPWLGTMTRKKYRRDFTLVEAMNANAIRVHAHVAGRALYDVADEMGLMIWQDVPLQWGYNNSVAFADNAVRQSREMVEQFGNSPAIIVWGGHNEPPWNSPWMEKRFPDWNKTLNQSLTKRVGDTLAEDTSRIVHRFSAVEEHYWAGWYFGTMRDLLGPAKTGIITEFGAQALPRLSTLKTIIPAHLMWPKSTAADDPGWTHWKYHNFQPFQTFKFAHIPRGNTIQEMINNTQQYQAQLVAMAAESYRRQRYQPVTALFHFMFVETWPSINWGVMDYLRKPKAGYYALQQAYQPILPSIEPVTATWRKDSKATIRLWAINDTWSACEKCRLTWQVKQNGRVLAKGNTTLTLPPDSGNKIEEITVTPASRHKVTIEYRIENKKGETVGKNVREERVEAAAQSKM</sequence>
<evidence type="ECO:0000313" key="16">
    <source>
        <dbReference type="Proteomes" id="UP001248822"/>
    </source>
</evidence>
<dbReference type="SUPFAM" id="SSF49785">
    <property type="entry name" value="Galactose-binding domain-like"/>
    <property type="match status" value="1"/>
</dbReference>
<dbReference type="GO" id="GO:0005975">
    <property type="term" value="P:carbohydrate metabolic process"/>
    <property type="evidence" value="ECO:0007669"/>
    <property type="project" value="InterPro"/>
</dbReference>
<dbReference type="InterPro" id="IPR041447">
    <property type="entry name" value="Mannosidase_ig"/>
</dbReference>
<feature type="domain" description="Beta-mannosidase-like galactose-binding" evidence="14">
    <location>
        <begin position="71"/>
        <end position="151"/>
    </location>
</feature>
<evidence type="ECO:0000259" key="13">
    <source>
        <dbReference type="Pfam" id="PF17786"/>
    </source>
</evidence>
<evidence type="ECO:0000256" key="7">
    <source>
        <dbReference type="ARBA" id="ARBA00038429"/>
    </source>
</evidence>
<dbReference type="InterPro" id="IPR054593">
    <property type="entry name" value="Beta-mannosidase-like_N2"/>
</dbReference>
<evidence type="ECO:0000256" key="10">
    <source>
        <dbReference type="SAM" id="SignalP"/>
    </source>
</evidence>
<dbReference type="PANTHER" id="PTHR43730">
    <property type="entry name" value="BETA-MANNOSIDASE"/>
    <property type="match status" value="1"/>
</dbReference>
<comment type="caution">
    <text evidence="15">The sequence shown here is derived from an EMBL/GenBank/DDBJ whole genome shotgun (WGS) entry which is preliminary data.</text>
</comment>
<comment type="pathway">
    <text evidence="2">Glycan metabolism; N-glycan degradation.</text>
</comment>
<evidence type="ECO:0000256" key="8">
    <source>
        <dbReference type="ARBA" id="ARBA00041069"/>
    </source>
</evidence>
<accession>A0AAE4IVX3</accession>
<organism evidence="15 16">
    <name type="scientific">Pseudenterobacter timonensis</name>
    <dbReference type="NCBI Taxonomy" id="1755099"/>
    <lineage>
        <taxon>Bacteria</taxon>
        <taxon>Pseudomonadati</taxon>
        <taxon>Pseudomonadota</taxon>
        <taxon>Gammaproteobacteria</taxon>
        <taxon>Enterobacterales</taxon>
        <taxon>Enterobacteriaceae</taxon>
        <taxon>Pseudenterobacter</taxon>
    </lineage>
</organism>
<proteinExistence type="inferred from homology"/>
<feature type="chain" id="PRO_5042298093" description="Beta-mannosidase B" evidence="10">
    <location>
        <begin position="19"/>
        <end position="736"/>
    </location>
</feature>
<dbReference type="Pfam" id="PF00703">
    <property type="entry name" value="Glyco_hydro_2"/>
    <property type="match status" value="1"/>
</dbReference>
<keyword evidence="6" id="KW-0326">Glycosidase</keyword>
<comment type="catalytic activity">
    <reaction evidence="1">
        <text>Hydrolysis of terminal, non-reducing beta-D-mannose residues in beta-D-mannosides.</text>
        <dbReference type="EC" id="3.2.1.25"/>
    </reaction>
</comment>
<gene>
    <name evidence="15" type="ORF">O7047_12195</name>
</gene>
<dbReference type="InterPro" id="IPR050887">
    <property type="entry name" value="Beta-mannosidase_GH2"/>
</dbReference>
<evidence type="ECO:0000313" key="15">
    <source>
        <dbReference type="EMBL" id="MDR9890982.1"/>
    </source>
</evidence>
<dbReference type="Pfam" id="PF22666">
    <property type="entry name" value="Glyco_hydro_2_N2"/>
    <property type="match status" value="1"/>
</dbReference>
<dbReference type="EMBL" id="JAQGEC010000010">
    <property type="protein sequence ID" value="MDR9890982.1"/>
    <property type="molecule type" value="Genomic_DNA"/>
</dbReference>
<dbReference type="Proteomes" id="UP001248822">
    <property type="component" value="Unassembled WGS sequence"/>
</dbReference>